<gene>
    <name evidence="2" type="ORF">SAMN02583745_01743</name>
</gene>
<protein>
    <submittedName>
        <fullName evidence="2">Uncharacterized membrane protein YhaH, DUF805 family</fullName>
    </submittedName>
</protein>
<evidence type="ECO:0000256" key="1">
    <source>
        <dbReference type="SAM" id="Phobius"/>
    </source>
</evidence>
<organism evidence="2 3">
    <name type="scientific">Thorsellia anophelis DSM 18579</name>
    <dbReference type="NCBI Taxonomy" id="1123402"/>
    <lineage>
        <taxon>Bacteria</taxon>
        <taxon>Pseudomonadati</taxon>
        <taxon>Pseudomonadota</taxon>
        <taxon>Gammaproteobacteria</taxon>
        <taxon>Enterobacterales</taxon>
        <taxon>Thorselliaceae</taxon>
        <taxon>Thorsellia</taxon>
    </lineage>
</organism>
<keyword evidence="1" id="KW-1133">Transmembrane helix</keyword>
<feature type="transmembrane region" description="Helical" evidence="1">
    <location>
        <begin position="24"/>
        <end position="47"/>
    </location>
</feature>
<dbReference type="Pfam" id="PF05656">
    <property type="entry name" value="DUF805"/>
    <property type="match status" value="1"/>
</dbReference>
<sequence length="128" mass="15155">MNYYINCLKKFATFKGRARRAEFWYFYLYNLIIITSLYLLGGFLIQVTQSSRLITIFDFLTMGYQIIMLLPSIAVSIRRLHDRNKKAWFYLLIFIPILGFIVLLIQYCKEGTKGNNQFGKDPKMVNNE</sequence>
<keyword evidence="3" id="KW-1185">Reference proteome</keyword>
<dbReference type="OrthoDB" id="9812349at2"/>
<reference evidence="3" key="1">
    <citation type="submission" date="2016-10" db="EMBL/GenBank/DDBJ databases">
        <authorList>
            <person name="Varghese N."/>
            <person name="Submissions S."/>
        </authorList>
    </citation>
    <scope>NUCLEOTIDE SEQUENCE [LARGE SCALE GENOMIC DNA]</scope>
    <source>
        <strain evidence="3">DSM 18579</strain>
    </source>
</reference>
<dbReference type="Proteomes" id="UP000242642">
    <property type="component" value="Unassembled WGS sequence"/>
</dbReference>
<keyword evidence="1" id="KW-0472">Membrane</keyword>
<feature type="transmembrane region" description="Helical" evidence="1">
    <location>
        <begin position="53"/>
        <end position="75"/>
    </location>
</feature>
<name>A0A1I0CUF7_9GAMM</name>
<accession>A0A1I0CUF7</accession>
<evidence type="ECO:0000313" key="2">
    <source>
        <dbReference type="EMBL" id="SET23335.1"/>
    </source>
</evidence>
<dbReference type="GO" id="GO:0005886">
    <property type="term" value="C:plasma membrane"/>
    <property type="evidence" value="ECO:0007669"/>
    <property type="project" value="TreeGrafter"/>
</dbReference>
<dbReference type="PANTHER" id="PTHR34980">
    <property type="entry name" value="INNER MEMBRANE PROTEIN-RELATED-RELATED"/>
    <property type="match status" value="1"/>
</dbReference>
<feature type="transmembrane region" description="Helical" evidence="1">
    <location>
        <begin position="87"/>
        <end position="107"/>
    </location>
</feature>
<evidence type="ECO:0000313" key="3">
    <source>
        <dbReference type="Proteomes" id="UP000242642"/>
    </source>
</evidence>
<dbReference type="EMBL" id="FOHV01000012">
    <property type="protein sequence ID" value="SET23335.1"/>
    <property type="molecule type" value="Genomic_DNA"/>
</dbReference>
<proteinExistence type="predicted"/>
<dbReference type="STRING" id="1123402.SAMN02583745_01743"/>
<dbReference type="PANTHER" id="PTHR34980:SF2">
    <property type="entry name" value="INNER MEMBRANE PROTEIN YHAH-RELATED"/>
    <property type="match status" value="1"/>
</dbReference>
<dbReference type="InterPro" id="IPR008523">
    <property type="entry name" value="DUF805"/>
</dbReference>
<keyword evidence="1" id="KW-0812">Transmembrane</keyword>
<dbReference type="RefSeq" id="WP_093319790.1">
    <property type="nucleotide sequence ID" value="NZ_FOHV01000012.1"/>
</dbReference>
<dbReference type="AlphaFoldDB" id="A0A1I0CUF7"/>